<feature type="transmembrane region" description="Helical" evidence="6">
    <location>
        <begin position="114"/>
        <end position="133"/>
    </location>
</feature>
<keyword evidence="2 6" id="KW-0812">Transmembrane</keyword>
<feature type="transmembrane region" description="Helical" evidence="6">
    <location>
        <begin position="85"/>
        <end position="102"/>
    </location>
</feature>
<dbReference type="InterPro" id="IPR013901">
    <property type="entry name" value="Anthrone_oxy"/>
</dbReference>
<dbReference type="PANTHER" id="PTHR35042">
    <property type="entry name" value="ANTHRONE OXYGENASE ENCC"/>
    <property type="match status" value="1"/>
</dbReference>
<dbReference type="EMBL" id="JAQHRD010000003">
    <property type="protein sequence ID" value="KAJ6443067.1"/>
    <property type="molecule type" value="Genomic_DNA"/>
</dbReference>
<feature type="transmembrane region" description="Helical" evidence="6">
    <location>
        <begin position="160"/>
        <end position="184"/>
    </location>
</feature>
<evidence type="ECO:0000313" key="9">
    <source>
        <dbReference type="Proteomes" id="UP001163105"/>
    </source>
</evidence>
<evidence type="ECO:0000313" key="8">
    <source>
        <dbReference type="EMBL" id="KAJ6443067.1"/>
    </source>
</evidence>
<keyword evidence="7" id="KW-0732">Signal</keyword>
<dbReference type="Pfam" id="PF08592">
    <property type="entry name" value="Anthrone_oxy"/>
    <property type="match status" value="1"/>
</dbReference>
<reference evidence="8" key="1">
    <citation type="submission" date="2023-01" db="EMBL/GenBank/DDBJ databases">
        <title>The growth and conidiation of Purpureocillium lavendulum are regulated by nitrogen source and histone H3K14 acetylation.</title>
        <authorList>
            <person name="Tang P."/>
            <person name="Han J."/>
            <person name="Zhang C."/>
            <person name="Tang P."/>
            <person name="Qi F."/>
            <person name="Zhang K."/>
            <person name="Liang L."/>
        </authorList>
    </citation>
    <scope>NUCLEOTIDE SEQUENCE</scope>
    <source>
        <strain evidence="8">YMF1.00683</strain>
    </source>
</reference>
<protein>
    <submittedName>
        <fullName evidence="8">Integral membrane protein, Mpv17/PMP22 family</fullName>
    </submittedName>
</protein>
<keyword evidence="4 6" id="KW-0472">Membrane</keyword>
<evidence type="ECO:0000256" key="3">
    <source>
        <dbReference type="ARBA" id="ARBA00022989"/>
    </source>
</evidence>
<comment type="similarity">
    <text evidence="5">Belongs to the anthrone oxygenase family.</text>
</comment>
<evidence type="ECO:0000256" key="4">
    <source>
        <dbReference type="ARBA" id="ARBA00023136"/>
    </source>
</evidence>
<comment type="caution">
    <text evidence="8">The sequence shown here is derived from an EMBL/GenBank/DDBJ whole genome shotgun (WGS) entry which is preliminary data.</text>
</comment>
<evidence type="ECO:0000256" key="1">
    <source>
        <dbReference type="ARBA" id="ARBA00004141"/>
    </source>
</evidence>
<dbReference type="PANTHER" id="PTHR35042:SF1">
    <property type="entry name" value="DUF1772-DOMAIN-CONTAINING PROTEIN"/>
    <property type="match status" value="1"/>
</dbReference>
<evidence type="ECO:0000256" key="5">
    <source>
        <dbReference type="ARBA" id="ARBA00034313"/>
    </source>
</evidence>
<accession>A0AB34FUP5</accession>
<keyword evidence="9" id="KW-1185">Reference proteome</keyword>
<sequence length="188" mass="19654">MQFAGPTLLAVATGVVGSAWASGMSSVASCHRSSDEHGICETHTSIKTNTGAITGLTLIPLQSAKAVPEKSTAFWADLYARGANIMPKVGAVVAVTYAYVAYDVRRAGGKWQLFAAAAASVVGIVPFTLLAMADTNDKLHKLAKDGGAGTDPEAKRLLDYWGVLNFVRGLLPLTGTILGIKAYLDNTQ</sequence>
<feature type="signal peptide" evidence="7">
    <location>
        <begin position="1"/>
        <end position="21"/>
    </location>
</feature>
<dbReference type="AlphaFoldDB" id="A0AB34FUP5"/>
<keyword evidence="3 6" id="KW-1133">Transmembrane helix</keyword>
<name>A0AB34FUP5_9HYPO</name>
<evidence type="ECO:0000256" key="7">
    <source>
        <dbReference type="SAM" id="SignalP"/>
    </source>
</evidence>
<organism evidence="8 9">
    <name type="scientific">Purpureocillium lavendulum</name>
    <dbReference type="NCBI Taxonomy" id="1247861"/>
    <lineage>
        <taxon>Eukaryota</taxon>
        <taxon>Fungi</taxon>
        <taxon>Dikarya</taxon>
        <taxon>Ascomycota</taxon>
        <taxon>Pezizomycotina</taxon>
        <taxon>Sordariomycetes</taxon>
        <taxon>Hypocreomycetidae</taxon>
        <taxon>Hypocreales</taxon>
        <taxon>Ophiocordycipitaceae</taxon>
        <taxon>Purpureocillium</taxon>
    </lineage>
</organism>
<comment type="subcellular location">
    <subcellularLocation>
        <location evidence="1">Membrane</location>
        <topology evidence="1">Multi-pass membrane protein</topology>
    </subcellularLocation>
</comment>
<dbReference type="Proteomes" id="UP001163105">
    <property type="component" value="Unassembled WGS sequence"/>
</dbReference>
<gene>
    <name evidence="8" type="ORF">O9K51_04246</name>
</gene>
<feature type="chain" id="PRO_5044271457" evidence="7">
    <location>
        <begin position="22"/>
        <end position="188"/>
    </location>
</feature>
<dbReference type="GO" id="GO:0016020">
    <property type="term" value="C:membrane"/>
    <property type="evidence" value="ECO:0007669"/>
    <property type="project" value="UniProtKB-SubCell"/>
</dbReference>
<proteinExistence type="inferred from homology"/>
<evidence type="ECO:0000256" key="6">
    <source>
        <dbReference type="SAM" id="Phobius"/>
    </source>
</evidence>
<evidence type="ECO:0000256" key="2">
    <source>
        <dbReference type="ARBA" id="ARBA00022692"/>
    </source>
</evidence>